<evidence type="ECO:0000256" key="1">
    <source>
        <dbReference type="SAM" id="Phobius"/>
    </source>
</evidence>
<proteinExistence type="predicted"/>
<feature type="transmembrane region" description="Helical" evidence="1">
    <location>
        <begin position="91"/>
        <end position="109"/>
    </location>
</feature>
<dbReference type="KEGG" id="dpx:DAPPUDRAFT_270212"/>
<name>E9I0C1_DAPPU</name>
<keyword evidence="1" id="KW-0812">Transmembrane</keyword>
<sequence length="584" mass="65780">MQTTTPLPYPDYPEFHEVFVNETFPTTTTTTPPPPSHKVFHSIPTDPAPSLPYPYRHKRDTDNIVNANNDDAIDNMDADIDNSNNRDKRQILAGIAAAGGVLGTIFGLFNQLEMHSIQNHVSNLEASTNMLIHVQHKNQQQFKIITAEMAHLTTIIETLIQYNPALVYAKLMSQVDDIADHLNNLLDTVQQLQHQKLSIRLLDLQQLNTLHTSLKRSAKQNNWQLLINTPQDIFQLDVSYIRKKSDVIIMVHVPCLTDNNLLTIYRYANLPLPVNTLQLSPKVNESLNTLLPVHTINDLLTQFNSPASIAPIQEALYLLPEADLIAIGRNNGNSHRYKLLKHADLTACIQKNHIFLCEGHQVLNTDLEGSCLGSLYLQSERGVRENCKLERKPLRETVFQVSNTDHLVISPYPHTAQIFCQNGTHYPIRIRTMARLHLSPGCTLQLFNHTLRSDQSIRVKAEPLVFPWSFNPLMLPSELMHRAQHTDDQVNLLKQSIQTLQDVAVQDDEIPQTITNSLSSVSGFSVLFWLALGTAVLALGLVTCWYCGSRIRERRGRPPGIAAKDLPMTISRIADLNLPDADGR</sequence>
<dbReference type="HOGENOM" id="CLU_467150_0_0_1"/>
<keyword evidence="1" id="KW-0472">Membrane</keyword>
<keyword evidence="1" id="KW-1133">Transmembrane helix</keyword>
<organism evidence="2 3">
    <name type="scientific">Daphnia pulex</name>
    <name type="common">Water flea</name>
    <dbReference type="NCBI Taxonomy" id="6669"/>
    <lineage>
        <taxon>Eukaryota</taxon>
        <taxon>Metazoa</taxon>
        <taxon>Ecdysozoa</taxon>
        <taxon>Arthropoda</taxon>
        <taxon>Crustacea</taxon>
        <taxon>Branchiopoda</taxon>
        <taxon>Diplostraca</taxon>
        <taxon>Cladocera</taxon>
        <taxon>Anomopoda</taxon>
        <taxon>Daphniidae</taxon>
        <taxon>Daphnia</taxon>
    </lineage>
</organism>
<feature type="transmembrane region" description="Helical" evidence="1">
    <location>
        <begin position="526"/>
        <end position="547"/>
    </location>
</feature>
<gene>
    <name evidence="2" type="ORF">DAPPUDRAFT_270212</name>
</gene>
<evidence type="ECO:0008006" key="4">
    <source>
        <dbReference type="Google" id="ProtNLM"/>
    </source>
</evidence>
<dbReference type="Proteomes" id="UP000000305">
    <property type="component" value="Unassembled WGS sequence"/>
</dbReference>
<accession>E9I0C1</accession>
<keyword evidence="3" id="KW-1185">Reference proteome</keyword>
<dbReference type="PhylomeDB" id="E9I0C1"/>
<dbReference type="EMBL" id="GL733514">
    <property type="protein sequence ID" value="EFX62559.1"/>
    <property type="molecule type" value="Genomic_DNA"/>
</dbReference>
<protein>
    <recommendedName>
        <fullName evidence="4">Envelope fusion protein</fullName>
    </recommendedName>
</protein>
<dbReference type="AlphaFoldDB" id="E9I0C1"/>
<evidence type="ECO:0000313" key="2">
    <source>
        <dbReference type="EMBL" id="EFX62559.1"/>
    </source>
</evidence>
<evidence type="ECO:0000313" key="3">
    <source>
        <dbReference type="Proteomes" id="UP000000305"/>
    </source>
</evidence>
<dbReference type="InParanoid" id="E9I0C1"/>
<reference evidence="2 3" key="1">
    <citation type="journal article" date="2011" name="Science">
        <title>The ecoresponsive genome of Daphnia pulex.</title>
        <authorList>
            <person name="Colbourne J.K."/>
            <person name="Pfrender M.E."/>
            <person name="Gilbert D."/>
            <person name="Thomas W.K."/>
            <person name="Tucker A."/>
            <person name="Oakley T.H."/>
            <person name="Tokishita S."/>
            <person name="Aerts A."/>
            <person name="Arnold G.J."/>
            <person name="Basu M.K."/>
            <person name="Bauer D.J."/>
            <person name="Caceres C.E."/>
            <person name="Carmel L."/>
            <person name="Casola C."/>
            <person name="Choi J.H."/>
            <person name="Detter J.C."/>
            <person name="Dong Q."/>
            <person name="Dusheyko S."/>
            <person name="Eads B.D."/>
            <person name="Frohlich T."/>
            <person name="Geiler-Samerotte K.A."/>
            <person name="Gerlach D."/>
            <person name="Hatcher P."/>
            <person name="Jogdeo S."/>
            <person name="Krijgsveld J."/>
            <person name="Kriventseva E.V."/>
            <person name="Kultz D."/>
            <person name="Laforsch C."/>
            <person name="Lindquist E."/>
            <person name="Lopez J."/>
            <person name="Manak J.R."/>
            <person name="Muller J."/>
            <person name="Pangilinan J."/>
            <person name="Patwardhan R.P."/>
            <person name="Pitluck S."/>
            <person name="Pritham E.J."/>
            <person name="Rechtsteiner A."/>
            <person name="Rho M."/>
            <person name="Rogozin I.B."/>
            <person name="Sakarya O."/>
            <person name="Salamov A."/>
            <person name="Schaack S."/>
            <person name="Shapiro H."/>
            <person name="Shiga Y."/>
            <person name="Skalitzky C."/>
            <person name="Smith Z."/>
            <person name="Souvorov A."/>
            <person name="Sung W."/>
            <person name="Tang Z."/>
            <person name="Tsuchiya D."/>
            <person name="Tu H."/>
            <person name="Vos H."/>
            <person name="Wang M."/>
            <person name="Wolf Y.I."/>
            <person name="Yamagata H."/>
            <person name="Yamada T."/>
            <person name="Ye Y."/>
            <person name="Shaw J.R."/>
            <person name="Andrews J."/>
            <person name="Crease T.J."/>
            <person name="Tang H."/>
            <person name="Lucas S.M."/>
            <person name="Robertson H.M."/>
            <person name="Bork P."/>
            <person name="Koonin E.V."/>
            <person name="Zdobnov E.M."/>
            <person name="Grigoriev I.V."/>
            <person name="Lynch M."/>
            <person name="Boore J.L."/>
        </authorList>
    </citation>
    <scope>NUCLEOTIDE SEQUENCE [LARGE SCALE GENOMIC DNA]</scope>
</reference>